<accession>A0A9P6KQ06</accession>
<evidence type="ECO:0000313" key="2">
    <source>
        <dbReference type="Proteomes" id="UP000756921"/>
    </source>
</evidence>
<dbReference type="EMBL" id="WJXW01000007">
    <property type="protein sequence ID" value="KAF9734632.1"/>
    <property type="molecule type" value="Genomic_DNA"/>
</dbReference>
<gene>
    <name evidence="1" type="ORF">PMIN01_07535</name>
</gene>
<keyword evidence="2" id="KW-1185">Reference proteome</keyword>
<proteinExistence type="predicted"/>
<dbReference type="Proteomes" id="UP000756921">
    <property type="component" value="Unassembled WGS sequence"/>
</dbReference>
<reference evidence="1" key="1">
    <citation type="journal article" date="2020" name="Mol. Plant Microbe Interact.">
        <title>Genome Sequence of the Biocontrol Agent Coniothyrium minitans strain Conio (IMI 134523).</title>
        <authorList>
            <person name="Patel D."/>
            <person name="Shittu T.A."/>
            <person name="Baroncelli R."/>
            <person name="Muthumeenakshi S."/>
            <person name="Osborne T.H."/>
            <person name="Janganan T.K."/>
            <person name="Sreenivasaprasad S."/>
        </authorList>
    </citation>
    <scope>NUCLEOTIDE SEQUENCE</scope>
    <source>
        <strain evidence="1">Conio</strain>
    </source>
</reference>
<protein>
    <submittedName>
        <fullName evidence="1">Uncharacterized protein</fullName>
    </submittedName>
</protein>
<name>A0A9P6KQ06_9PLEO</name>
<evidence type="ECO:0000313" key="1">
    <source>
        <dbReference type="EMBL" id="KAF9734632.1"/>
    </source>
</evidence>
<sequence>MFPVVLQTDINAEERRTLQYAEEPNSENPVAWNKTLEAAQIYSPECRKAGILSGNVCTTLSNLLFAAKVEHTHDAAAEYSAAFGPGEFSETPSNHPMVKGMPLWVMTNAVLSVRDVDRPAVSAPTLSYDFFTSFVPFKATDPRAS</sequence>
<organism evidence="1 2">
    <name type="scientific">Paraphaeosphaeria minitans</name>
    <dbReference type="NCBI Taxonomy" id="565426"/>
    <lineage>
        <taxon>Eukaryota</taxon>
        <taxon>Fungi</taxon>
        <taxon>Dikarya</taxon>
        <taxon>Ascomycota</taxon>
        <taxon>Pezizomycotina</taxon>
        <taxon>Dothideomycetes</taxon>
        <taxon>Pleosporomycetidae</taxon>
        <taxon>Pleosporales</taxon>
        <taxon>Massarineae</taxon>
        <taxon>Didymosphaeriaceae</taxon>
        <taxon>Paraphaeosphaeria</taxon>
    </lineage>
</organism>
<comment type="caution">
    <text evidence="1">The sequence shown here is derived from an EMBL/GenBank/DDBJ whole genome shotgun (WGS) entry which is preliminary data.</text>
</comment>
<dbReference type="AlphaFoldDB" id="A0A9P6KQ06"/>